<evidence type="ECO:0000256" key="5">
    <source>
        <dbReference type="ARBA" id="ARBA00022989"/>
    </source>
</evidence>
<feature type="transmembrane region" description="Helical" evidence="7">
    <location>
        <begin position="289"/>
        <end position="308"/>
    </location>
</feature>
<feature type="transmembrane region" description="Helical" evidence="7">
    <location>
        <begin position="374"/>
        <end position="395"/>
    </location>
</feature>
<gene>
    <name evidence="8" type="ORF">FS935_04050</name>
</gene>
<dbReference type="Proteomes" id="UP000321363">
    <property type="component" value="Unassembled WGS sequence"/>
</dbReference>
<dbReference type="GO" id="GO:0005886">
    <property type="term" value="C:plasma membrane"/>
    <property type="evidence" value="ECO:0007669"/>
    <property type="project" value="UniProtKB-SubCell"/>
</dbReference>
<dbReference type="Pfam" id="PF05977">
    <property type="entry name" value="MFS_3"/>
    <property type="match status" value="1"/>
</dbReference>
<dbReference type="InterPro" id="IPR010290">
    <property type="entry name" value="TM_effector"/>
</dbReference>
<dbReference type="AlphaFoldDB" id="A0A5C6W6B9"/>
<dbReference type="Gene3D" id="1.20.1250.20">
    <property type="entry name" value="MFS general substrate transporter like domains"/>
    <property type="match status" value="1"/>
</dbReference>
<comment type="caution">
    <text evidence="8">The sequence shown here is derived from an EMBL/GenBank/DDBJ whole genome shotgun (WGS) entry which is preliminary data.</text>
</comment>
<evidence type="ECO:0000256" key="4">
    <source>
        <dbReference type="ARBA" id="ARBA00022692"/>
    </source>
</evidence>
<keyword evidence="2" id="KW-0813">Transport</keyword>
<evidence type="ECO:0000256" key="3">
    <source>
        <dbReference type="ARBA" id="ARBA00022475"/>
    </source>
</evidence>
<feature type="transmembrane region" description="Helical" evidence="7">
    <location>
        <begin position="349"/>
        <end position="368"/>
    </location>
</feature>
<keyword evidence="5 7" id="KW-1133">Transmembrane helix</keyword>
<protein>
    <submittedName>
        <fullName evidence="8">MFS transporter</fullName>
    </submittedName>
</protein>
<evidence type="ECO:0000313" key="9">
    <source>
        <dbReference type="Proteomes" id="UP000321363"/>
    </source>
</evidence>
<feature type="transmembrane region" description="Helical" evidence="7">
    <location>
        <begin position="38"/>
        <end position="59"/>
    </location>
</feature>
<feature type="transmembrane region" description="Helical" evidence="7">
    <location>
        <begin position="7"/>
        <end position="32"/>
    </location>
</feature>
<sequence length="407" mass="44971">MFKKSFHFLWIGQACANSGDVFYIIGVISLIYQLTGSAFYTALLPFTITLARFFGSLVAPWVLDRMLLKHVLVGSQGVKTVLFVITSILFISDYITATTVLFIFPLVSFIAFLDGWAVPARQALIVKILDRKQLLKGNSFLSVVDQIINLGCWPLGAIITSIVGGQGLLLMTSILFSISTFLMLFIVVEDNKRDSFSSTQSKSGSFLDGWRMIWSTPSIRTIAMIDVLESLASVVWIAAILYIYVEEILQKPEAWWGYINSTFFAGLLVGGFITLKFQRLFATHVHKTMLISSILISLLTILFGFTSIGSVALIFSAAVGMFSQFKLILSTTIYQTVATEHALAKVFSARDAILTGSFAVGTLLFGIMADFFHVTLLFIISAAFIFLSSIIILLGKRFLSIHILMGK</sequence>
<dbReference type="RefSeq" id="WP_146946230.1">
    <property type="nucleotide sequence ID" value="NZ_VOQF01000001.1"/>
</dbReference>
<evidence type="ECO:0000256" key="7">
    <source>
        <dbReference type="SAM" id="Phobius"/>
    </source>
</evidence>
<dbReference type="OrthoDB" id="2351575at2"/>
<feature type="transmembrane region" description="Helical" evidence="7">
    <location>
        <begin position="168"/>
        <end position="188"/>
    </location>
</feature>
<evidence type="ECO:0000313" key="8">
    <source>
        <dbReference type="EMBL" id="TXC93371.1"/>
    </source>
</evidence>
<keyword evidence="3" id="KW-1003">Cell membrane</keyword>
<feature type="transmembrane region" description="Helical" evidence="7">
    <location>
        <begin position="139"/>
        <end position="162"/>
    </location>
</feature>
<reference evidence="8 9" key="1">
    <citation type="journal article" date="2005" name="Int. J. Syst. Evol. Microbiol.">
        <title>Bacillus litoralis sp. nov., isolated from a tidal flat of the Yellow Sea in Korea.</title>
        <authorList>
            <person name="Yoon J.H."/>
            <person name="Oh T.K."/>
        </authorList>
    </citation>
    <scope>NUCLEOTIDE SEQUENCE [LARGE SCALE GENOMIC DNA]</scope>
    <source>
        <strain evidence="8 9">SW-211</strain>
    </source>
</reference>
<dbReference type="PANTHER" id="PTHR23513:SF19">
    <property type="entry name" value="MAJOR FACILITATOR SUPERFAMILY (MFS) PROFILE DOMAIN-CONTAINING PROTEIN"/>
    <property type="match status" value="1"/>
</dbReference>
<accession>A0A5C6W6B9</accession>
<dbReference type="PANTHER" id="PTHR23513">
    <property type="entry name" value="INTEGRAL MEMBRANE EFFLUX PROTEIN-RELATED"/>
    <property type="match status" value="1"/>
</dbReference>
<keyword evidence="9" id="KW-1185">Reference proteome</keyword>
<keyword evidence="4 7" id="KW-0812">Transmembrane</keyword>
<evidence type="ECO:0000256" key="6">
    <source>
        <dbReference type="ARBA" id="ARBA00023136"/>
    </source>
</evidence>
<dbReference type="InterPro" id="IPR036259">
    <property type="entry name" value="MFS_trans_sf"/>
</dbReference>
<feature type="transmembrane region" description="Helical" evidence="7">
    <location>
        <begin position="97"/>
        <end position="118"/>
    </location>
</feature>
<feature type="transmembrane region" description="Helical" evidence="7">
    <location>
        <begin position="221"/>
        <end position="243"/>
    </location>
</feature>
<feature type="transmembrane region" description="Helical" evidence="7">
    <location>
        <begin position="71"/>
        <end position="91"/>
    </location>
</feature>
<comment type="subcellular location">
    <subcellularLocation>
        <location evidence="1">Cell membrane</location>
        <topology evidence="1">Multi-pass membrane protein</topology>
    </subcellularLocation>
</comment>
<feature type="transmembrane region" description="Helical" evidence="7">
    <location>
        <begin position="314"/>
        <end position="337"/>
    </location>
</feature>
<dbReference type="EMBL" id="VOQF01000001">
    <property type="protein sequence ID" value="TXC93371.1"/>
    <property type="molecule type" value="Genomic_DNA"/>
</dbReference>
<evidence type="ECO:0000256" key="1">
    <source>
        <dbReference type="ARBA" id="ARBA00004651"/>
    </source>
</evidence>
<feature type="transmembrane region" description="Helical" evidence="7">
    <location>
        <begin position="255"/>
        <end position="277"/>
    </location>
</feature>
<dbReference type="CDD" id="cd06173">
    <property type="entry name" value="MFS_MefA_like"/>
    <property type="match status" value="1"/>
</dbReference>
<dbReference type="SUPFAM" id="SSF103473">
    <property type="entry name" value="MFS general substrate transporter"/>
    <property type="match status" value="1"/>
</dbReference>
<keyword evidence="6 7" id="KW-0472">Membrane</keyword>
<proteinExistence type="predicted"/>
<organism evidence="8 9">
    <name type="scientific">Metabacillus litoralis</name>
    <dbReference type="NCBI Taxonomy" id="152268"/>
    <lineage>
        <taxon>Bacteria</taxon>
        <taxon>Bacillati</taxon>
        <taxon>Bacillota</taxon>
        <taxon>Bacilli</taxon>
        <taxon>Bacillales</taxon>
        <taxon>Bacillaceae</taxon>
        <taxon>Metabacillus</taxon>
    </lineage>
</organism>
<dbReference type="PROSITE" id="PS51257">
    <property type="entry name" value="PROKAR_LIPOPROTEIN"/>
    <property type="match status" value="1"/>
</dbReference>
<name>A0A5C6W6B9_9BACI</name>
<evidence type="ECO:0000256" key="2">
    <source>
        <dbReference type="ARBA" id="ARBA00022448"/>
    </source>
</evidence>